<dbReference type="EMBL" id="FNYE01000004">
    <property type="protein sequence ID" value="SEI86286.1"/>
    <property type="molecule type" value="Genomic_DNA"/>
</dbReference>
<evidence type="ECO:0000313" key="2">
    <source>
        <dbReference type="Proteomes" id="UP000198866"/>
    </source>
</evidence>
<protein>
    <submittedName>
        <fullName evidence="1">Uncharacterized protein</fullName>
    </submittedName>
</protein>
<keyword evidence="2" id="KW-1185">Reference proteome</keyword>
<proteinExistence type="predicted"/>
<accession>A0A1H6U465</accession>
<dbReference type="AlphaFoldDB" id="A0A1H6U465"/>
<gene>
    <name evidence="1" type="ORF">SAMN05192539_1004341</name>
</gene>
<organism evidence="1 2">
    <name type="scientific">Paraburkholderia diazotrophica</name>
    <dbReference type="NCBI Taxonomy" id="667676"/>
    <lineage>
        <taxon>Bacteria</taxon>
        <taxon>Pseudomonadati</taxon>
        <taxon>Pseudomonadota</taxon>
        <taxon>Betaproteobacteria</taxon>
        <taxon>Burkholderiales</taxon>
        <taxon>Burkholderiaceae</taxon>
        <taxon>Paraburkholderia</taxon>
    </lineage>
</organism>
<sequence>MRMIPVAPGSNACLRIGPFSQAEVTCAALARKCIRAKNRTTVEQMKRMCVKDPRSLRAQAGSTRRSSRVRFMVVCCECSQEDVFARRTTGAVPEAFFRCVSDAITGATLAQCFVVANQITHSRIVPRKATQKHVSFHMLNRFSPSRRVADPRCRAGSTARGCMKLPSSWVLSRASAASLPLAAASISVGAC</sequence>
<reference evidence="2" key="1">
    <citation type="submission" date="2016-10" db="EMBL/GenBank/DDBJ databases">
        <authorList>
            <person name="Varghese N."/>
            <person name="Submissions S."/>
        </authorList>
    </citation>
    <scope>NUCLEOTIDE SEQUENCE [LARGE SCALE GENOMIC DNA]</scope>
    <source>
        <strain evidence="2">LMG 26031</strain>
    </source>
</reference>
<dbReference type="Proteomes" id="UP000198866">
    <property type="component" value="Unassembled WGS sequence"/>
</dbReference>
<name>A0A1H6U465_9BURK</name>
<evidence type="ECO:0000313" key="1">
    <source>
        <dbReference type="EMBL" id="SEI86286.1"/>
    </source>
</evidence>